<dbReference type="InterPro" id="IPR040442">
    <property type="entry name" value="Pyrv_kinase-like_dom_sf"/>
</dbReference>
<dbReference type="GO" id="GO:0000287">
    <property type="term" value="F:magnesium ion binding"/>
    <property type="evidence" value="ECO:0007669"/>
    <property type="project" value="TreeGrafter"/>
</dbReference>
<dbReference type="Proteomes" id="UP000253314">
    <property type="component" value="Unassembled WGS sequence"/>
</dbReference>
<keyword evidence="5" id="KW-1185">Reference proteome</keyword>
<proteinExistence type="predicted"/>
<dbReference type="InterPro" id="IPR039480">
    <property type="entry name" value="C-C_Bond_Lyase-like"/>
</dbReference>
<keyword evidence="2" id="KW-0479">Metal-binding</keyword>
<dbReference type="RefSeq" id="WP_113804470.1">
    <property type="nucleotide sequence ID" value="NZ_QOCW01000002.1"/>
</dbReference>
<evidence type="ECO:0000256" key="3">
    <source>
        <dbReference type="ARBA" id="ARBA00022842"/>
    </source>
</evidence>
<dbReference type="Gene3D" id="3.20.20.60">
    <property type="entry name" value="Phosphoenolpyruvate-binding domains"/>
    <property type="match status" value="1"/>
</dbReference>
<dbReference type="OrthoDB" id="9786940at2"/>
<keyword evidence="4" id="KW-0456">Lyase</keyword>
<dbReference type="EMBL" id="QOCW01000002">
    <property type="protein sequence ID" value="RBW70990.1"/>
    <property type="molecule type" value="Genomic_DNA"/>
</dbReference>
<evidence type="ECO:0000256" key="1">
    <source>
        <dbReference type="ARBA" id="ARBA00001946"/>
    </source>
</evidence>
<dbReference type="GO" id="GO:0016829">
    <property type="term" value="F:lyase activity"/>
    <property type="evidence" value="ECO:0007669"/>
    <property type="project" value="UniProtKB-KW"/>
</dbReference>
<sequence length="396" mass="45610">MEYFHYLMDSAKETLFYKVPKQISKYDEKELLAHSLGATLYMPATRRDIADLILNAKYHDLTSLVICLEDAVGDHELAYAEENCIQQLTILYRTIQRRNDLQNLLPLIFIRVRSSKQLIDVFQRLGEAVHLLTGAVFPKFSADNAEEFLQSMDYIRKEKNCLLYGMPILETPDILYKETRIDRLWTLHALLADWKDHILNIRIGAADLCGLFGIRRTMNTTIYDVAILQDFIADVVNIFGRREDGCVISGPVWEYFDSGERILKPQLRQSPFQKGYGEHGLEMRKNLLTKHIDGLIQEVLLDKINGLTGKTVIHPTHLAPVHALHVVTKEEYSDALAITENAGGEMGVLKSHYHNKMNEIKPHYYWAEKILLKSHIYGVFHEGYTYIDILNEPAYV</sequence>
<dbReference type="PANTHER" id="PTHR32308">
    <property type="entry name" value="LYASE BETA SUBUNIT, PUTATIVE (AFU_ORTHOLOGUE AFUA_4G13030)-RELATED"/>
    <property type="match status" value="1"/>
</dbReference>
<evidence type="ECO:0000313" key="4">
    <source>
        <dbReference type="EMBL" id="RBW70990.1"/>
    </source>
</evidence>
<dbReference type="SUPFAM" id="SSF51621">
    <property type="entry name" value="Phosphoenolpyruvate/pyruvate domain"/>
    <property type="match status" value="1"/>
</dbReference>
<keyword evidence="3" id="KW-0460">Magnesium</keyword>
<evidence type="ECO:0000313" key="5">
    <source>
        <dbReference type="Proteomes" id="UP000253314"/>
    </source>
</evidence>
<dbReference type="GO" id="GO:0006107">
    <property type="term" value="P:oxaloacetate metabolic process"/>
    <property type="evidence" value="ECO:0007669"/>
    <property type="project" value="TreeGrafter"/>
</dbReference>
<dbReference type="AlphaFoldDB" id="A0A366XX68"/>
<protein>
    <submittedName>
        <fullName evidence="4">Citrate lyase subunit beta</fullName>
    </submittedName>
</protein>
<comment type="cofactor">
    <cofactor evidence="1">
        <name>Mg(2+)</name>
        <dbReference type="ChEBI" id="CHEBI:18420"/>
    </cofactor>
</comment>
<evidence type="ECO:0000256" key="2">
    <source>
        <dbReference type="ARBA" id="ARBA00022723"/>
    </source>
</evidence>
<organism evidence="4 5">
    <name type="scientific">Bacillus taeanensis</name>
    <dbReference type="NCBI Taxonomy" id="273032"/>
    <lineage>
        <taxon>Bacteria</taxon>
        <taxon>Bacillati</taxon>
        <taxon>Bacillota</taxon>
        <taxon>Bacilli</taxon>
        <taxon>Bacillales</taxon>
        <taxon>Bacillaceae</taxon>
        <taxon>Bacillus</taxon>
    </lineage>
</organism>
<gene>
    <name evidence="4" type="ORF">DS031_03070</name>
</gene>
<reference evidence="4 5" key="1">
    <citation type="submission" date="2018-07" db="EMBL/GenBank/DDBJ databases">
        <title>Lottiidibacillus patelloidae gen. nov., sp. nov., isolated from the intestinal tract of a marine limpet and the reclassification of B. taeanensis BH030017T, B. algicola KMM 3737T and B. hwajinpoensis SW-72T as genus Lottiidibacillus.</title>
        <authorList>
            <person name="Liu R."/>
            <person name="Huang Z."/>
        </authorList>
    </citation>
    <scope>NUCLEOTIDE SEQUENCE [LARGE SCALE GENOMIC DNA]</scope>
    <source>
        <strain evidence="4 5">BH030017</strain>
    </source>
</reference>
<dbReference type="Pfam" id="PF15617">
    <property type="entry name" value="C-C_Bond_Lyase"/>
    <property type="match status" value="1"/>
</dbReference>
<accession>A0A366XX68</accession>
<name>A0A366XX68_9BACI</name>
<dbReference type="PANTHER" id="PTHR32308:SF10">
    <property type="entry name" value="CITRATE LYASE SUBUNIT BETA"/>
    <property type="match status" value="1"/>
</dbReference>
<dbReference type="InterPro" id="IPR015813">
    <property type="entry name" value="Pyrv/PenolPyrv_kinase-like_dom"/>
</dbReference>
<comment type="caution">
    <text evidence="4">The sequence shown here is derived from an EMBL/GenBank/DDBJ whole genome shotgun (WGS) entry which is preliminary data.</text>
</comment>